<gene>
    <name evidence="4" type="ORF">KSK55_10410</name>
</gene>
<dbReference type="PROSITE" id="PS50005">
    <property type="entry name" value="TPR"/>
    <property type="match status" value="1"/>
</dbReference>
<evidence type="ECO:0000256" key="2">
    <source>
        <dbReference type="ARBA" id="ARBA00022803"/>
    </source>
</evidence>
<name>A0A8F5ZH04_METHU</name>
<dbReference type="SMART" id="SM00028">
    <property type="entry name" value="TPR"/>
    <property type="match status" value="3"/>
</dbReference>
<organism evidence="4 5">
    <name type="scientific">Methanospirillum hungatei</name>
    <dbReference type="NCBI Taxonomy" id="2203"/>
    <lineage>
        <taxon>Archaea</taxon>
        <taxon>Methanobacteriati</taxon>
        <taxon>Methanobacteriota</taxon>
        <taxon>Stenosarchaea group</taxon>
        <taxon>Methanomicrobia</taxon>
        <taxon>Methanomicrobiales</taxon>
        <taxon>Methanospirillaceae</taxon>
        <taxon>Methanospirillum</taxon>
    </lineage>
</organism>
<keyword evidence="2 3" id="KW-0802">TPR repeat</keyword>
<dbReference type="OrthoDB" id="115601at2157"/>
<evidence type="ECO:0000313" key="4">
    <source>
        <dbReference type="EMBL" id="QXO93763.1"/>
    </source>
</evidence>
<reference evidence="4 5" key="1">
    <citation type="submission" date="2021-06" db="EMBL/GenBank/DDBJ databases">
        <title>Complete genome sequence of the secondary alcohol utilizing methanogen Methanospirillum hungatei strain GP1.</title>
        <authorList>
            <person name="Day L.A."/>
            <person name="Costa K.C."/>
        </authorList>
    </citation>
    <scope>NUCLEOTIDE SEQUENCE [LARGE SCALE GENOMIC DNA]</scope>
    <source>
        <strain evidence="4 5">GP1</strain>
    </source>
</reference>
<evidence type="ECO:0000256" key="1">
    <source>
        <dbReference type="ARBA" id="ARBA00022737"/>
    </source>
</evidence>
<sequence>MSAAAFIPILFITALTPSGALFVSDTSSSDYPVYPFNPAYGDSEYDDGWSHGSLLSAPNWLLAQIDQNLMSTVLDQGVTPIPTEVPETFEGYIAEGYAGLEGGNYRAAYNSFKKAIELESTSSDAWYGAGIALESQKRYLSALEAYAKAITYAKGASSNWASYAGKGRVLYNLNRFSEAQTALEMAISQYENGGVNEPEELEEIYRLLEEITGKTGPSETVIPSSAYVPSSA</sequence>
<feature type="repeat" description="TPR" evidence="3">
    <location>
        <begin position="89"/>
        <end position="122"/>
    </location>
</feature>
<dbReference type="AlphaFoldDB" id="A0A8F5ZH04"/>
<dbReference type="Pfam" id="PF13432">
    <property type="entry name" value="TPR_16"/>
    <property type="match status" value="1"/>
</dbReference>
<dbReference type="PANTHER" id="PTHR44943:SF8">
    <property type="entry name" value="TPR REPEAT-CONTAINING PROTEIN MJ0263"/>
    <property type="match status" value="1"/>
</dbReference>
<protein>
    <submittedName>
        <fullName evidence="4">Tetratricopeptide repeat protein</fullName>
    </submittedName>
</protein>
<dbReference type="EMBL" id="CP077107">
    <property type="protein sequence ID" value="QXO93763.1"/>
    <property type="molecule type" value="Genomic_DNA"/>
</dbReference>
<accession>A0A8F5ZH04</accession>
<evidence type="ECO:0000256" key="3">
    <source>
        <dbReference type="PROSITE-ProRule" id="PRU00339"/>
    </source>
</evidence>
<dbReference type="InterPro" id="IPR051685">
    <property type="entry name" value="Ycf3/AcsC/BcsC/TPR_MFPF"/>
</dbReference>
<dbReference type="Proteomes" id="UP000694228">
    <property type="component" value="Chromosome"/>
</dbReference>
<keyword evidence="1" id="KW-0677">Repeat</keyword>
<evidence type="ECO:0000313" key="5">
    <source>
        <dbReference type="Proteomes" id="UP000694228"/>
    </source>
</evidence>
<proteinExistence type="predicted"/>
<dbReference type="InterPro" id="IPR019734">
    <property type="entry name" value="TPR_rpt"/>
</dbReference>
<dbReference type="PANTHER" id="PTHR44943">
    <property type="entry name" value="CELLULOSE SYNTHASE OPERON PROTEIN C"/>
    <property type="match status" value="1"/>
</dbReference>